<feature type="active site" description="Proton acceptor" evidence="2">
    <location>
        <position position="279"/>
    </location>
</feature>
<dbReference type="GO" id="GO:0046486">
    <property type="term" value="P:glycerolipid metabolic process"/>
    <property type="evidence" value="ECO:0007669"/>
    <property type="project" value="UniProtKB-ARBA"/>
</dbReference>
<feature type="short sequence motif" description="GXSXG" evidence="2">
    <location>
        <begin position="107"/>
        <end position="111"/>
    </location>
</feature>
<name>A0A366SB27_9HYPO</name>
<sequence>MQLTERYSVAPELSDHILNFLEQFRSLGALRRAAIPLIASSLLLDHYTPDMHLFDCHHVFRELYESACLEAVSQFKQNFGGLILPLEIDGIDIPGYNVQRSFDVKVGTSSGALSVVCLGILGWNVDDCLSHLRTFAQESFVHGQSKPVQLLSSIPFVSSIVGLFQLIRSLLSDSKYDADGIEQLLIDTYGFDRSCIDISSAAELGGYVGVTLTKTNDGSVFLATNSNGTDMRHSNSDYRHIDSHDGQDEVKWWQILRCATAAPYYYEAKCLGGLGTFQDGGIAVNNPVCIAVHEATRHSPDMAEPSIVVSLGTGCAPDSNVESSSFLSARFPSRLWRALWKQTSSKTTWDRFLSNQGPGSKTQNFRFDVSFMEKEPVLDQVGDVDYVQRAARNAIRKSLDVRRLCHHLRAELFLFELDEEHPPYFAHGAYQCSGRIICRLRAQTVEYEGFLRQLCKREAFFRLGTQNLAVKYENIEKDLCYEVRFAVPSLSGDIPITLNETLEEEYHINGSPFTLDWLVRRQELDASFGTSNHRLRNPSTFYMPRTK</sequence>
<evidence type="ECO:0000313" key="4">
    <source>
        <dbReference type="EMBL" id="RBR26543.1"/>
    </source>
</evidence>
<keyword evidence="5" id="KW-1185">Reference proteome</keyword>
<evidence type="ECO:0000313" key="5">
    <source>
        <dbReference type="Proteomes" id="UP000253153"/>
    </source>
</evidence>
<keyword evidence="2" id="KW-0442">Lipid degradation</keyword>
<protein>
    <recommendedName>
        <fullName evidence="3">PNPLA domain-containing protein</fullName>
    </recommendedName>
</protein>
<dbReference type="GO" id="GO:0019369">
    <property type="term" value="P:arachidonate metabolic process"/>
    <property type="evidence" value="ECO:0007669"/>
    <property type="project" value="TreeGrafter"/>
</dbReference>
<dbReference type="EMBL" id="QKXC01000018">
    <property type="protein sequence ID" value="RBR26543.1"/>
    <property type="molecule type" value="Genomic_DNA"/>
</dbReference>
<dbReference type="GO" id="GO:0016042">
    <property type="term" value="P:lipid catabolic process"/>
    <property type="evidence" value="ECO:0007669"/>
    <property type="project" value="UniProtKB-UniRule"/>
</dbReference>
<dbReference type="InterPro" id="IPR016035">
    <property type="entry name" value="Acyl_Trfase/lysoPLipase"/>
</dbReference>
<reference evidence="4 5" key="1">
    <citation type="submission" date="2018-06" db="EMBL/GenBank/DDBJ databases">
        <title>Fusarium incarnatum-equiseti species complex species 28.</title>
        <authorList>
            <person name="Gardiner D.M."/>
        </authorList>
    </citation>
    <scope>NUCLEOTIDE SEQUENCE [LARGE SCALE GENOMIC DNA]</scope>
    <source>
        <strain evidence="4 5">FIESC_28</strain>
    </source>
</reference>
<evidence type="ECO:0000259" key="3">
    <source>
        <dbReference type="PROSITE" id="PS51635"/>
    </source>
</evidence>
<feature type="active site" description="Nucleophile" evidence="2">
    <location>
        <position position="109"/>
    </location>
</feature>
<dbReference type="PANTHER" id="PTHR24185:SF8">
    <property type="entry name" value="PNPLA DOMAIN-CONTAINING PROTEIN"/>
    <property type="match status" value="1"/>
</dbReference>
<dbReference type="GeneID" id="41990107"/>
<dbReference type="GO" id="GO:0016020">
    <property type="term" value="C:membrane"/>
    <property type="evidence" value="ECO:0007669"/>
    <property type="project" value="TreeGrafter"/>
</dbReference>
<keyword evidence="2" id="KW-0378">Hydrolase</keyword>
<dbReference type="SUPFAM" id="SSF52151">
    <property type="entry name" value="FabD/lysophospholipase-like"/>
    <property type="match status" value="1"/>
</dbReference>
<dbReference type="Pfam" id="PF01734">
    <property type="entry name" value="Patatin"/>
    <property type="match status" value="1"/>
</dbReference>
<evidence type="ECO:0000256" key="1">
    <source>
        <dbReference type="ARBA" id="ARBA00023098"/>
    </source>
</evidence>
<dbReference type="PANTHER" id="PTHR24185">
    <property type="entry name" value="CALCIUM-INDEPENDENT PHOSPHOLIPASE A2-GAMMA"/>
    <property type="match status" value="1"/>
</dbReference>
<organism evidence="4 5">
    <name type="scientific">Fusarium coffeatum</name>
    <dbReference type="NCBI Taxonomy" id="231269"/>
    <lineage>
        <taxon>Eukaryota</taxon>
        <taxon>Fungi</taxon>
        <taxon>Dikarya</taxon>
        <taxon>Ascomycota</taxon>
        <taxon>Pezizomycotina</taxon>
        <taxon>Sordariomycetes</taxon>
        <taxon>Hypocreomycetidae</taxon>
        <taxon>Hypocreales</taxon>
        <taxon>Nectriaceae</taxon>
        <taxon>Fusarium</taxon>
        <taxon>Fusarium incarnatum-equiseti species complex</taxon>
    </lineage>
</organism>
<dbReference type="Gene3D" id="3.40.1090.10">
    <property type="entry name" value="Cytosolic phospholipase A2 catalytic domain"/>
    <property type="match status" value="1"/>
</dbReference>
<dbReference type="OrthoDB" id="4766886at2759"/>
<accession>A0A366SB27</accession>
<dbReference type="AlphaFoldDB" id="A0A366SB27"/>
<comment type="caution">
    <text evidence="4">The sequence shown here is derived from an EMBL/GenBank/DDBJ whole genome shotgun (WGS) entry which is preliminary data.</text>
</comment>
<proteinExistence type="predicted"/>
<dbReference type="PROSITE" id="PS51635">
    <property type="entry name" value="PNPLA"/>
    <property type="match status" value="1"/>
</dbReference>
<evidence type="ECO:0000256" key="2">
    <source>
        <dbReference type="PROSITE-ProRule" id="PRU01161"/>
    </source>
</evidence>
<gene>
    <name evidence="4" type="ORF">FIESC28_00660</name>
</gene>
<keyword evidence="1 2" id="KW-0443">Lipid metabolism</keyword>
<dbReference type="GO" id="GO:0047499">
    <property type="term" value="F:calcium-independent phospholipase A2 activity"/>
    <property type="evidence" value="ECO:0007669"/>
    <property type="project" value="TreeGrafter"/>
</dbReference>
<feature type="short sequence motif" description="DGA/G" evidence="2">
    <location>
        <begin position="279"/>
        <end position="281"/>
    </location>
</feature>
<feature type="domain" description="PNPLA" evidence="3">
    <location>
        <begin position="67"/>
        <end position="292"/>
    </location>
</feature>
<dbReference type="RefSeq" id="XP_031021134.1">
    <property type="nucleotide sequence ID" value="XM_031154811.1"/>
</dbReference>
<dbReference type="Proteomes" id="UP000253153">
    <property type="component" value="Unassembled WGS sequence"/>
</dbReference>
<comment type="caution">
    <text evidence="2">Lacks conserved residue(s) required for the propagation of feature annotation.</text>
</comment>
<dbReference type="InterPro" id="IPR002641">
    <property type="entry name" value="PNPLA_dom"/>
</dbReference>